<dbReference type="Proteomes" id="UP000243463">
    <property type="component" value="Unassembled WGS sequence"/>
</dbReference>
<evidence type="ECO:0000313" key="9">
    <source>
        <dbReference type="Proteomes" id="UP000243463"/>
    </source>
</evidence>
<evidence type="ECO:0000313" key="8">
    <source>
        <dbReference type="EMBL" id="SNQ29512.1"/>
    </source>
</evidence>
<feature type="domain" description="HTH iclR-type" evidence="6">
    <location>
        <begin position="3"/>
        <end position="66"/>
    </location>
</feature>
<gene>
    <name evidence="8" type="ORF">SAMN05444584_1467</name>
</gene>
<dbReference type="InterPro" id="IPR050707">
    <property type="entry name" value="HTH_MetabolicPath_Reg"/>
</dbReference>
<dbReference type="PANTHER" id="PTHR30136">
    <property type="entry name" value="HELIX-TURN-HELIX TRANSCRIPTIONAL REGULATOR, ICLR FAMILY"/>
    <property type="match status" value="1"/>
</dbReference>
<dbReference type="AlphaFoldDB" id="A0A217EGR5"/>
<dbReference type="PROSITE" id="PS51077">
    <property type="entry name" value="HTH_ICLR"/>
    <property type="match status" value="1"/>
</dbReference>
<evidence type="ECO:0000256" key="2">
    <source>
        <dbReference type="ARBA" id="ARBA00023125"/>
    </source>
</evidence>
<dbReference type="InterPro" id="IPR036390">
    <property type="entry name" value="WH_DNA-bd_sf"/>
</dbReference>
<keyword evidence="1" id="KW-0805">Transcription regulation</keyword>
<dbReference type="InterPro" id="IPR005471">
    <property type="entry name" value="Tscrpt_reg_IclR_N"/>
</dbReference>
<dbReference type="InterPro" id="IPR036388">
    <property type="entry name" value="WH-like_DNA-bd_sf"/>
</dbReference>
<evidence type="ECO:0000256" key="1">
    <source>
        <dbReference type="ARBA" id="ARBA00023015"/>
    </source>
</evidence>
<dbReference type="SUPFAM" id="SSF55781">
    <property type="entry name" value="GAF domain-like"/>
    <property type="match status" value="1"/>
</dbReference>
<dbReference type="Gene3D" id="3.30.450.40">
    <property type="match status" value="1"/>
</dbReference>
<evidence type="ECO:0000256" key="5">
    <source>
        <dbReference type="ARBA" id="ARBA00042627"/>
    </source>
</evidence>
<reference evidence="9" key="1">
    <citation type="submission" date="2017-06" db="EMBL/GenBank/DDBJ databases">
        <authorList>
            <person name="Varghese N."/>
            <person name="Submissions S."/>
        </authorList>
    </citation>
    <scope>NUCLEOTIDE SEQUENCE [LARGE SCALE GENOMIC DNA]</scope>
    <source>
        <strain evidence="9">ANC 5114</strain>
    </source>
</reference>
<dbReference type="PANTHER" id="PTHR30136:SF24">
    <property type="entry name" value="HTH-TYPE TRANSCRIPTIONAL REPRESSOR ALLR"/>
    <property type="match status" value="1"/>
</dbReference>
<dbReference type="GO" id="GO:0003700">
    <property type="term" value="F:DNA-binding transcription factor activity"/>
    <property type="evidence" value="ECO:0007669"/>
    <property type="project" value="TreeGrafter"/>
</dbReference>
<dbReference type="EMBL" id="FZLN01000002">
    <property type="protein sequence ID" value="SNQ29512.1"/>
    <property type="molecule type" value="Genomic_DNA"/>
</dbReference>
<keyword evidence="3" id="KW-0804">Transcription</keyword>
<evidence type="ECO:0000256" key="3">
    <source>
        <dbReference type="ARBA" id="ARBA00023163"/>
    </source>
</evidence>
<dbReference type="PROSITE" id="PS51078">
    <property type="entry name" value="ICLR_ED"/>
    <property type="match status" value="1"/>
</dbReference>
<name>A0A217EGR5_9GAMM</name>
<evidence type="ECO:0000256" key="4">
    <source>
        <dbReference type="ARBA" id="ARBA00040379"/>
    </source>
</evidence>
<dbReference type="SUPFAM" id="SSF46785">
    <property type="entry name" value="Winged helix' DNA-binding domain"/>
    <property type="match status" value="1"/>
</dbReference>
<keyword evidence="9" id="KW-1185">Reference proteome</keyword>
<dbReference type="Pfam" id="PF01614">
    <property type="entry name" value="IclR_C"/>
    <property type="match status" value="1"/>
</dbReference>
<dbReference type="OrthoDB" id="31778at2"/>
<dbReference type="InterPro" id="IPR014757">
    <property type="entry name" value="Tscrpt_reg_IclR_C"/>
</dbReference>
<dbReference type="SMART" id="SM00346">
    <property type="entry name" value="HTH_ICLR"/>
    <property type="match status" value="1"/>
</dbReference>
<dbReference type="GO" id="GO:0045892">
    <property type="term" value="P:negative regulation of DNA-templated transcription"/>
    <property type="evidence" value="ECO:0007669"/>
    <property type="project" value="TreeGrafter"/>
</dbReference>
<evidence type="ECO:0000259" key="6">
    <source>
        <dbReference type="PROSITE" id="PS51077"/>
    </source>
</evidence>
<dbReference type="Gene3D" id="1.10.10.10">
    <property type="entry name" value="Winged helix-like DNA-binding domain superfamily/Winged helix DNA-binding domain"/>
    <property type="match status" value="1"/>
</dbReference>
<feature type="domain" description="IclR-ED" evidence="7">
    <location>
        <begin position="67"/>
        <end position="250"/>
    </location>
</feature>
<sequence length="255" mass="29233">MALTSFGKILTVLDLFSVTRHAIDVDIISHELELSRPTSYRYLKELVSTGLLQRINGTSGEYILGPKVAVLDYFSRATDPLVQISMPYMKEIAERTELNCILTFLNHDYCIDLHSEPFKKNVLISYGRGNPRPVYIGASPKIILAHTNKHYLEDFYRHYSHQLKDVNFAASESAFLDKMKKIKKQGYYFSQGEVLADYSGLAVPVRYSNKIQPLALTIVGTKNRFEYIDLQKMISTLQDYAMEIEFHYKNPSLAQ</sequence>
<keyword evidence="2" id="KW-0238">DNA-binding</keyword>
<proteinExistence type="predicted"/>
<dbReference type="Pfam" id="PF09339">
    <property type="entry name" value="HTH_IclR"/>
    <property type="match status" value="1"/>
</dbReference>
<dbReference type="GO" id="GO:0003677">
    <property type="term" value="F:DNA binding"/>
    <property type="evidence" value="ECO:0007669"/>
    <property type="project" value="UniProtKB-KW"/>
</dbReference>
<organism evidence="8 9">
    <name type="scientific">Acinetobacter apis</name>
    <dbReference type="NCBI Taxonomy" id="1229165"/>
    <lineage>
        <taxon>Bacteria</taxon>
        <taxon>Pseudomonadati</taxon>
        <taxon>Pseudomonadota</taxon>
        <taxon>Gammaproteobacteria</taxon>
        <taxon>Moraxellales</taxon>
        <taxon>Moraxellaceae</taxon>
        <taxon>Acinetobacter</taxon>
    </lineage>
</organism>
<dbReference type="RefSeq" id="WP_088823557.1">
    <property type="nucleotide sequence ID" value="NZ_FZLN01000002.1"/>
</dbReference>
<accession>A0A217EGR5</accession>
<evidence type="ECO:0000259" key="7">
    <source>
        <dbReference type="PROSITE" id="PS51078"/>
    </source>
</evidence>
<protein>
    <recommendedName>
        <fullName evidence="4">HTH-type transcriptional repressor AllR</fullName>
    </recommendedName>
    <alternativeName>
        <fullName evidence="5">Negative regulator of allantoin and glyoxylate utilization operons</fullName>
    </alternativeName>
</protein>
<dbReference type="InterPro" id="IPR029016">
    <property type="entry name" value="GAF-like_dom_sf"/>
</dbReference>